<feature type="region of interest" description="Disordered" evidence="2">
    <location>
        <begin position="1"/>
        <end position="24"/>
    </location>
</feature>
<accession>A0A8R1E0L4</accession>
<protein>
    <submittedName>
        <fullName evidence="3">Uncharacterized protein</fullName>
    </submittedName>
</protein>
<reference evidence="4" key="1">
    <citation type="submission" date="2010-08" db="EMBL/GenBank/DDBJ databases">
        <authorList>
            <consortium name="Caenorhabditis japonica Sequencing Consortium"/>
            <person name="Wilson R.K."/>
        </authorList>
    </citation>
    <scope>NUCLEOTIDE SEQUENCE [LARGE SCALE GENOMIC DNA]</scope>
    <source>
        <strain evidence="4">DF5081</strain>
    </source>
</reference>
<feature type="coiled-coil region" evidence="1">
    <location>
        <begin position="430"/>
        <end position="457"/>
    </location>
</feature>
<proteinExistence type="predicted"/>
<evidence type="ECO:0000256" key="2">
    <source>
        <dbReference type="SAM" id="MobiDB-lite"/>
    </source>
</evidence>
<organism evidence="3 4">
    <name type="scientific">Caenorhabditis japonica</name>
    <dbReference type="NCBI Taxonomy" id="281687"/>
    <lineage>
        <taxon>Eukaryota</taxon>
        <taxon>Metazoa</taxon>
        <taxon>Ecdysozoa</taxon>
        <taxon>Nematoda</taxon>
        <taxon>Chromadorea</taxon>
        <taxon>Rhabditida</taxon>
        <taxon>Rhabditina</taxon>
        <taxon>Rhabditomorpha</taxon>
        <taxon>Rhabditoidea</taxon>
        <taxon>Rhabditidae</taxon>
        <taxon>Peloderinae</taxon>
        <taxon>Caenorhabditis</taxon>
    </lineage>
</organism>
<dbReference type="Gene3D" id="1.10.287.1490">
    <property type="match status" value="1"/>
</dbReference>
<keyword evidence="1" id="KW-0175">Coiled coil</keyword>
<evidence type="ECO:0000313" key="4">
    <source>
        <dbReference type="Proteomes" id="UP000005237"/>
    </source>
</evidence>
<reference evidence="3" key="2">
    <citation type="submission" date="2022-06" db="UniProtKB">
        <authorList>
            <consortium name="EnsemblMetazoa"/>
        </authorList>
    </citation>
    <scope>IDENTIFICATION</scope>
    <source>
        <strain evidence="3">DF5081</strain>
    </source>
</reference>
<feature type="coiled-coil region" evidence="1">
    <location>
        <begin position="138"/>
        <end position="201"/>
    </location>
</feature>
<feature type="coiled-coil region" evidence="1">
    <location>
        <begin position="261"/>
        <end position="355"/>
    </location>
</feature>
<keyword evidence="4" id="KW-1185">Reference proteome</keyword>
<sequence length="791" mass="90775">MGRENKTKLLRKASLHPSPAPTPIVIPAPAATPDESYFFKVAYSLDSEEMKANLREMLKCGPSDVNQKLSFLFSELEKKEAEVHVAKKIVEQFQREEQCGDVSIKDEETELIPKSNLQEGILKNKEKVFRLKSIGDELDQVSARTEDAIKQREDLEQKLENAIQTSAALKEENTDLTRKLADQLQSALEQEKNLKEKFETRFESINSGVQLIKKDFNFVKTDLVKMHERNKELDLQLTASKADAKYYRGDGDHCRKYIKKLEDQIAALVKASETRKNLEEDLRKHEKTVEEFTKNWNQATADCESLRLENSQFRDEIEVQKSNYQKVTSTLESERINHETKLRELEKMLEATSLKFDQSIADCSAAQEQIVRLQADVDSFQVTIVEREKVLQEKYSLRFESINNGVQLIKKDLAIVKTDLLTTRKINEELVAQLADKTSLEIELESVREELESKEADSVLSDVRKFKEDFGIMKNRAIDLSEQLEKLNSESSMKYEEELKLRKKLEEELESAKRLLKKVRKEKDNSSKKVKKSDDEIRQLQANISKLTLTNKSLSEDLSKAMTSQDNLFELEKKILQLEEEKRSLEVESAEDRKGLVNELIVTQDKLEDYNNLSAENGALRERTHQLELKLKEANEENTLSVIKQIGVPVTDKLLSSIGHIVDAVNEGMEVLSNTDTIRTYLGSSGRFRLVSDNGLIEQMPIWFDQYHREMAAYNGAYRGSEMPNPYVTPMTMKAPPMAGKRSFGMNIKTELDSITMKTAVPIRFNGGQLQDIVVPQDYDESVRTIYFFSF</sequence>
<dbReference type="AlphaFoldDB" id="A0A8R1E0L4"/>
<evidence type="ECO:0000256" key="1">
    <source>
        <dbReference type="SAM" id="Coils"/>
    </source>
</evidence>
<evidence type="ECO:0000313" key="3">
    <source>
        <dbReference type="EnsemblMetazoa" id="CJA15763.1"/>
    </source>
</evidence>
<name>A0A8R1E0L4_CAEJA</name>
<feature type="coiled-coil region" evidence="1">
    <location>
        <begin position="488"/>
        <end position="637"/>
    </location>
</feature>
<dbReference type="EnsemblMetazoa" id="CJA15763.1">
    <property type="protein sequence ID" value="CJA15763.1"/>
    <property type="gene ID" value="WBGene00134967"/>
</dbReference>
<dbReference type="Proteomes" id="UP000005237">
    <property type="component" value="Unassembled WGS sequence"/>
</dbReference>